<proteinExistence type="predicted"/>
<evidence type="ECO:0000313" key="2">
    <source>
        <dbReference type="Proteomes" id="UP000238430"/>
    </source>
</evidence>
<evidence type="ECO:0000313" key="1">
    <source>
        <dbReference type="EMBL" id="PSG86932.1"/>
    </source>
</evidence>
<dbReference type="EMBL" id="PXOT01000027">
    <property type="protein sequence ID" value="PSG86932.1"/>
    <property type="molecule type" value="Genomic_DNA"/>
</dbReference>
<sequence length="76" mass="8846">MILNKDINPEHSLYFIGSLIISELTNSRNEKFDFLELYRGIQNSQTVSMNIFTLSLDWLYLNGVVDIDKGKIKKCF</sequence>
<dbReference type="Proteomes" id="UP000238430">
    <property type="component" value="Unassembled WGS sequence"/>
</dbReference>
<dbReference type="Pfam" id="PF20293">
    <property type="entry name" value="MC6"/>
    <property type="match status" value="1"/>
</dbReference>
<dbReference type="AlphaFoldDB" id="A0A2T1N5Q4"/>
<reference evidence="1 2" key="1">
    <citation type="submission" date="2018-03" db="EMBL/GenBank/DDBJ databases">
        <title>Mesoflavibacter sp. HG37 and Mesoflavibacter sp. HG96 sp.nov., two marine bacteria isolated from seawater of Western Pacific Ocean.</title>
        <authorList>
            <person name="Cheng H."/>
            <person name="Wu Y.-H."/>
            <person name="Guo L.-L."/>
            <person name="Xu X.-W."/>
        </authorList>
    </citation>
    <scope>NUCLEOTIDE SEQUENCE [LARGE SCALE GENOMIC DNA]</scope>
    <source>
        <strain evidence="1 2">KCTC 42117</strain>
    </source>
</reference>
<comment type="caution">
    <text evidence="1">The sequence shown here is derived from an EMBL/GenBank/DDBJ whole genome shotgun (WGS) entry which is preliminary data.</text>
</comment>
<accession>A0A2T1N5Q4</accession>
<organism evidence="1 2">
    <name type="scientific">Mesoflavibacter zeaxanthinifaciens subsp. sabulilitoris</name>
    <dbReference type="NCBI Taxonomy" id="1520893"/>
    <lineage>
        <taxon>Bacteria</taxon>
        <taxon>Pseudomonadati</taxon>
        <taxon>Bacteroidota</taxon>
        <taxon>Flavobacteriia</taxon>
        <taxon>Flavobacteriales</taxon>
        <taxon>Flavobacteriaceae</taxon>
        <taxon>Mesoflavibacter</taxon>
    </lineage>
</organism>
<gene>
    <name evidence="1" type="ORF">C7H61_12545</name>
</gene>
<dbReference type="InterPro" id="IPR046897">
    <property type="entry name" value="ABC-3C_MC6"/>
</dbReference>
<dbReference type="RefSeq" id="WP_106680256.1">
    <property type="nucleotide sequence ID" value="NZ_JACHWV010000002.1"/>
</dbReference>
<protein>
    <submittedName>
        <fullName evidence="1">Uncharacterized protein</fullName>
    </submittedName>
</protein>
<name>A0A2T1N5Q4_9FLAO</name>
<keyword evidence="2" id="KW-1185">Reference proteome</keyword>